<dbReference type="KEGG" id="rpc:RPC_4605"/>
<evidence type="ECO:0000313" key="5">
    <source>
        <dbReference type="EMBL" id="ABD90127.1"/>
    </source>
</evidence>
<dbReference type="GO" id="GO:0000160">
    <property type="term" value="P:phosphorelay signal transduction system"/>
    <property type="evidence" value="ECO:0007669"/>
    <property type="project" value="InterPro"/>
</dbReference>
<evidence type="ECO:0000259" key="4">
    <source>
        <dbReference type="PROSITE" id="PS50110"/>
    </source>
</evidence>
<dbReference type="PANTHER" id="PTHR44591:SF24">
    <property type="entry name" value="PROTEIN-GLUTAMATE METHYLESTERASE_PROTEIN-GLUTAMINE GLUTAMINASE 1"/>
    <property type="match status" value="1"/>
</dbReference>
<dbReference type="AlphaFoldDB" id="Q20XK9"/>
<dbReference type="PANTHER" id="PTHR44591">
    <property type="entry name" value="STRESS RESPONSE REGULATOR PROTEIN 1"/>
    <property type="match status" value="1"/>
</dbReference>
<dbReference type="InterPro" id="IPR011006">
    <property type="entry name" value="CheY-like_superfamily"/>
</dbReference>
<reference evidence="5" key="1">
    <citation type="submission" date="2006-03" db="EMBL/GenBank/DDBJ databases">
        <title>Complete sequence of Rhodopseudomonas palustris BisB18.</title>
        <authorList>
            <consortium name="US DOE Joint Genome Institute"/>
            <person name="Copeland A."/>
            <person name="Lucas S."/>
            <person name="Lapidus A."/>
            <person name="Barry K."/>
            <person name="Detter J.C."/>
            <person name="Glavina del Rio T."/>
            <person name="Hammon N."/>
            <person name="Israni S."/>
            <person name="Dalin E."/>
            <person name="Tice H."/>
            <person name="Pitluck S."/>
            <person name="Chain P."/>
            <person name="Malfatti S."/>
            <person name="Shin M."/>
            <person name="Vergez L."/>
            <person name="Schmutz J."/>
            <person name="Larimer F."/>
            <person name="Land M."/>
            <person name="Hauser L."/>
            <person name="Pelletier D.A."/>
            <person name="Kyrpides N."/>
            <person name="Anderson I."/>
            <person name="Oda Y."/>
            <person name="Harwood C.S."/>
            <person name="Richardson P."/>
        </authorList>
    </citation>
    <scope>NUCLEOTIDE SEQUENCE [LARGE SCALE GENOMIC DNA]</scope>
    <source>
        <strain evidence="5">BisB18</strain>
    </source>
</reference>
<dbReference type="eggNOG" id="COG2197">
    <property type="taxonomic scope" value="Bacteria"/>
</dbReference>
<proteinExistence type="predicted"/>
<accession>Q20XK9</accession>
<dbReference type="STRING" id="316056.RPC_4605"/>
<gene>
    <name evidence="5" type="ordered locus">RPC_4605</name>
</gene>
<dbReference type="CDD" id="cd00156">
    <property type="entry name" value="REC"/>
    <property type="match status" value="1"/>
</dbReference>
<dbReference type="SMART" id="SM00448">
    <property type="entry name" value="REC"/>
    <property type="match status" value="1"/>
</dbReference>
<organism evidence="5">
    <name type="scientific">Rhodopseudomonas palustris (strain BisB18)</name>
    <dbReference type="NCBI Taxonomy" id="316056"/>
    <lineage>
        <taxon>Bacteria</taxon>
        <taxon>Pseudomonadati</taxon>
        <taxon>Pseudomonadota</taxon>
        <taxon>Alphaproteobacteria</taxon>
        <taxon>Hyphomicrobiales</taxon>
        <taxon>Nitrobacteraceae</taxon>
        <taxon>Rhodopseudomonas</taxon>
    </lineage>
</organism>
<dbReference type="Gene3D" id="3.40.50.2300">
    <property type="match status" value="1"/>
</dbReference>
<evidence type="ECO:0000256" key="3">
    <source>
        <dbReference type="SAM" id="MobiDB-lite"/>
    </source>
</evidence>
<dbReference type="EMBL" id="CP000301">
    <property type="protein sequence ID" value="ABD90127.1"/>
    <property type="molecule type" value="Genomic_DNA"/>
</dbReference>
<feature type="domain" description="Response regulatory" evidence="4">
    <location>
        <begin position="26"/>
        <end position="141"/>
    </location>
</feature>
<dbReference type="InterPro" id="IPR001789">
    <property type="entry name" value="Sig_transdc_resp-reg_receiver"/>
</dbReference>
<sequence length="149" mass="15787">MGGHSGGPGNQNAAARRARSSDMQHKVLIVDDSKLARMVMASAFRRLRPDWDLVEAGNAEAALQALSDAAPDIVLVDFNMPGTDGLELLARIRVAQPGMPAAVVSANAQDEIIARTRELNAAFIAKPLTDETLDAFLAGAALRLKTKAK</sequence>
<feature type="modified residue" description="4-aspartylphosphate" evidence="2">
    <location>
        <position position="77"/>
    </location>
</feature>
<dbReference type="InterPro" id="IPR050595">
    <property type="entry name" value="Bact_response_regulator"/>
</dbReference>
<dbReference type="PROSITE" id="PS50110">
    <property type="entry name" value="RESPONSE_REGULATORY"/>
    <property type="match status" value="1"/>
</dbReference>
<dbReference type="SUPFAM" id="SSF52172">
    <property type="entry name" value="CheY-like"/>
    <property type="match status" value="1"/>
</dbReference>
<protein>
    <submittedName>
        <fullName evidence="5">Response regulator receiver domain protein (CheY-like)</fullName>
    </submittedName>
</protein>
<feature type="region of interest" description="Disordered" evidence="3">
    <location>
        <begin position="1"/>
        <end position="20"/>
    </location>
</feature>
<keyword evidence="1 2" id="KW-0597">Phosphoprotein</keyword>
<evidence type="ECO:0000256" key="2">
    <source>
        <dbReference type="PROSITE-ProRule" id="PRU00169"/>
    </source>
</evidence>
<dbReference type="HOGENOM" id="CLU_000445_69_15_5"/>
<evidence type="ECO:0000256" key="1">
    <source>
        <dbReference type="ARBA" id="ARBA00022553"/>
    </source>
</evidence>
<name>Q20XK9_RHOPB</name>
<dbReference type="Pfam" id="PF00072">
    <property type="entry name" value="Response_reg"/>
    <property type="match status" value="1"/>
</dbReference>